<evidence type="ECO:0000256" key="1">
    <source>
        <dbReference type="SAM" id="MobiDB-lite"/>
    </source>
</evidence>
<organism evidence="2 3">
    <name type="scientific">Crucibulum laeve</name>
    <dbReference type="NCBI Taxonomy" id="68775"/>
    <lineage>
        <taxon>Eukaryota</taxon>
        <taxon>Fungi</taxon>
        <taxon>Dikarya</taxon>
        <taxon>Basidiomycota</taxon>
        <taxon>Agaricomycotina</taxon>
        <taxon>Agaricomycetes</taxon>
        <taxon>Agaricomycetidae</taxon>
        <taxon>Agaricales</taxon>
        <taxon>Agaricineae</taxon>
        <taxon>Nidulariaceae</taxon>
        <taxon>Crucibulum</taxon>
    </lineage>
</organism>
<feature type="compositionally biased region" description="Acidic residues" evidence="1">
    <location>
        <begin position="446"/>
        <end position="468"/>
    </location>
</feature>
<keyword evidence="3" id="KW-1185">Reference proteome</keyword>
<feature type="region of interest" description="Disordered" evidence="1">
    <location>
        <begin position="424"/>
        <end position="477"/>
    </location>
</feature>
<feature type="compositionally biased region" description="Low complexity" evidence="1">
    <location>
        <begin position="135"/>
        <end position="157"/>
    </location>
</feature>
<dbReference type="AlphaFoldDB" id="A0A5C3M6Q8"/>
<name>A0A5C3M6Q8_9AGAR</name>
<feature type="region of interest" description="Disordered" evidence="1">
    <location>
        <begin position="176"/>
        <end position="386"/>
    </location>
</feature>
<feature type="region of interest" description="Disordered" evidence="1">
    <location>
        <begin position="111"/>
        <end position="159"/>
    </location>
</feature>
<evidence type="ECO:0000313" key="2">
    <source>
        <dbReference type="EMBL" id="TFK40335.1"/>
    </source>
</evidence>
<reference evidence="2 3" key="1">
    <citation type="journal article" date="2019" name="Nat. Ecol. Evol.">
        <title>Megaphylogeny resolves global patterns of mushroom evolution.</title>
        <authorList>
            <person name="Varga T."/>
            <person name="Krizsan K."/>
            <person name="Foldi C."/>
            <person name="Dima B."/>
            <person name="Sanchez-Garcia M."/>
            <person name="Sanchez-Ramirez S."/>
            <person name="Szollosi G.J."/>
            <person name="Szarkandi J.G."/>
            <person name="Papp V."/>
            <person name="Albert L."/>
            <person name="Andreopoulos W."/>
            <person name="Angelini C."/>
            <person name="Antonin V."/>
            <person name="Barry K.W."/>
            <person name="Bougher N.L."/>
            <person name="Buchanan P."/>
            <person name="Buyck B."/>
            <person name="Bense V."/>
            <person name="Catcheside P."/>
            <person name="Chovatia M."/>
            <person name="Cooper J."/>
            <person name="Damon W."/>
            <person name="Desjardin D."/>
            <person name="Finy P."/>
            <person name="Geml J."/>
            <person name="Haridas S."/>
            <person name="Hughes K."/>
            <person name="Justo A."/>
            <person name="Karasinski D."/>
            <person name="Kautmanova I."/>
            <person name="Kiss B."/>
            <person name="Kocsube S."/>
            <person name="Kotiranta H."/>
            <person name="LaButti K.M."/>
            <person name="Lechner B.E."/>
            <person name="Liimatainen K."/>
            <person name="Lipzen A."/>
            <person name="Lukacs Z."/>
            <person name="Mihaltcheva S."/>
            <person name="Morgado L.N."/>
            <person name="Niskanen T."/>
            <person name="Noordeloos M.E."/>
            <person name="Ohm R.A."/>
            <person name="Ortiz-Santana B."/>
            <person name="Ovrebo C."/>
            <person name="Racz N."/>
            <person name="Riley R."/>
            <person name="Savchenko A."/>
            <person name="Shiryaev A."/>
            <person name="Soop K."/>
            <person name="Spirin V."/>
            <person name="Szebenyi C."/>
            <person name="Tomsovsky M."/>
            <person name="Tulloss R.E."/>
            <person name="Uehling J."/>
            <person name="Grigoriev I.V."/>
            <person name="Vagvolgyi C."/>
            <person name="Papp T."/>
            <person name="Martin F.M."/>
            <person name="Miettinen O."/>
            <person name="Hibbett D.S."/>
            <person name="Nagy L.G."/>
        </authorList>
    </citation>
    <scope>NUCLEOTIDE SEQUENCE [LARGE SCALE GENOMIC DNA]</scope>
    <source>
        <strain evidence="2 3">CBS 166.37</strain>
    </source>
</reference>
<dbReference type="EMBL" id="ML213597">
    <property type="protein sequence ID" value="TFK40335.1"/>
    <property type="molecule type" value="Genomic_DNA"/>
</dbReference>
<feature type="compositionally biased region" description="Low complexity" evidence="1">
    <location>
        <begin position="301"/>
        <end position="319"/>
    </location>
</feature>
<proteinExistence type="predicted"/>
<feature type="region of interest" description="Disordered" evidence="1">
    <location>
        <begin position="506"/>
        <end position="526"/>
    </location>
</feature>
<feature type="compositionally biased region" description="Polar residues" evidence="1">
    <location>
        <begin position="111"/>
        <end position="128"/>
    </location>
</feature>
<gene>
    <name evidence="2" type="ORF">BDQ12DRAFT_734328</name>
</gene>
<dbReference type="Proteomes" id="UP000308652">
    <property type="component" value="Unassembled WGS sequence"/>
</dbReference>
<sequence>MHEMVGATIPQRSPPSRRNWISSLLSKCSPSKSRTPAADFAIIESEYLSEKIDRHGDVELVMCSLSEPHKLLDFRSTPIRAKIKPTPPLAPSKRPRLRELTLVSELQSMQFDSQPCRSGGSSYSQWSRENNEKCSSSTPEPSTTPTSYSPSTPMTPSFVPAALPIHRRSVGYLREGKPIHSPHQASSEPDEKDKDDGKDEEKKDRDMGTVSERPTKKFIKTRRRDLVASPYASQSSLCLGPPPTPPPTCPLPPIPTSDERAIYPVPISAPLSDGLQLSSVSPTKADLKKPNARSTPRRPRYPSSTLTSTSSISCSRSSPPTIPPSIFNATSSSTTPSPLREEFSASQLEPFSSSSSSECPEASDRFETPPPPYTTEEAAAIPRLTHCPRRHRPKAIFFDYAPSKPDTQDAFSLIPVRTKRATMAARRGDNWTPSTPFRRSTRFALGEDESGSEGCDENDEEAEEYAQQDNRDEDQQGDEIEFTAQDSIRWTLSTASLPEVKITPSKRFSPSIPSHRTSSPLRSCLRVRSSPPSPIVSPRISVIFPESSGSCYSTPSAYEPRSRWSDDTLEEYLRWCNMNKLERALEWVASLSKDMVGWLRGFSVDLHVAVAVWRREVACAFTKCWTCVVSIGYTA</sequence>
<accession>A0A5C3M6Q8</accession>
<feature type="compositionally biased region" description="Low complexity" evidence="1">
    <location>
        <begin position="344"/>
        <end position="360"/>
    </location>
</feature>
<protein>
    <submittedName>
        <fullName evidence="2">Uncharacterized protein</fullName>
    </submittedName>
</protein>
<feature type="compositionally biased region" description="Pro residues" evidence="1">
    <location>
        <begin position="240"/>
        <end position="255"/>
    </location>
</feature>
<feature type="compositionally biased region" description="Basic and acidic residues" evidence="1">
    <location>
        <begin position="189"/>
        <end position="207"/>
    </location>
</feature>
<evidence type="ECO:0000313" key="3">
    <source>
        <dbReference type="Proteomes" id="UP000308652"/>
    </source>
</evidence>
<feature type="compositionally biased region" description="Polar residues" evidence="1">
    <location>
        <begin position="327"/>
        <end position="337"/>
    </location>
</feature>
<feature type="compositionally biased region" description="Polar residues" evidence="1">
    <location>
        <begin position="506"/>
        <end position="521"/>
    </location>
</feature>